<feature type="binding site" evidence="9">
    <location>
        <position position="271"/>
    </location>
    <ligand>
        <name>K(+)</name>
        <dbReference type="ChEBI" id="CHEBI:29103"/>
    </ligand>
</feature>
<evidence type="ECO:0000256" key="6">
    <source>
        <dbReference type="ARBA" id="ARBA00022842"/>
    </source>
</evidence>
<evidence type="ECO:0000259" key="11">
    <source>
        <dbReference type="Pfam" id="PF00294"/>
    </source>
</evidence>
<keyword evidence="13" id="KW-1185">Reference proteome</keyword>
<feature type="binding site" evidence="9">
    <location>
        <begin position="14"/>
        <end position="16"/>
    </location>
    <ligand>
        <name>substrate</name>
    </ligand>
</feature>
<comment type="caution">
    <text evidence="9">Lacks conserved residue(s) required for the propagation of feature annotation.</text>
</comment>
<proteinExistence type="inferred from homology"/>
<evidence type="ECO:0000256" key="2">
    <source>
        <dbReference type="ARBA" id="ARBA00022723"/>
    </source>
</evidence>
<evidence type="ECO:0000256" key="8">
    <source>
        <dbReference type="ARBA" id="ARBA00023277"/>
    </source>
</evidence>
<feature type="binding site" evidence="9">
    <location>
        <position position="142"/>
    </location>
    <ligand>
        <name>substrate</name>
    </ligand>
</feature>
<keyword evidence="7 9" id="KW-0630">Potassium</keyword>
<feature type="domain" description="Carbohydrate kinase PfkB" evidence="11">
    <location>
        <begin position="5"/>
        <end position="283"/>
    </location>
</feature>
<dbReference type="HAMAP" id="MF_01987">
    <property type="entry name" value="Ribokinase"/>
    <property type="match status" value="1"/>
</dbReference>
<name>A0A1H1E4E5_9BACI</name>
<keyword evidence="1 9" id="KW-0808">Transferase</keyword>
<keyword evidence="4 9" id="KW-0418">Kinase</keyword>
<dbReference type="InterPro" id="IPR002139">
    <property type="entry name" value="Ribo/fructo_kinase"/>
</dbReference>
<evidence type="ECO:0000256" key="4">
    <source>
        <dbReference type="ARBA" id="ARBA00022777"/>
    </source>
</evidence>
<comment type="catalytic activity">
    <reaction evidence="9">
        <text>D-ribose + ATP = D-ribose 5-phosphate + ADP + H(+)</text>
        <dbReference type="Rhea" id="RHEA:13697"/>
        <dbReference type="ChEBI" id="CHEBI:15378"/>
        <dbReference type="ChEBI" id="CHEBI:30616"/>
        <dbReference type="ChEBI" id="CHEBI:47013"/>
        <dbReference type="ChEBI" id="CHEBI:78346"/>
        <dbReference type="ChEBI" id="CHEBI:456216"/>
        <dbReference type="EC" id="2.7.1.15"/>
    </reaction>
</comment>
<keyword evidence="8 9" id="KW-0119">Carbohydrate metabolism</keyword>
<dbReference type="EC" id="2.7.1.15" evidence="9 10"/>
<reference evidence="12 13" key="1">
    <citation type="submission" date="2016-10" db="EMBL/GenBank/DDBJ databases">
        <authorList>
            <person name="de Groot N.N."/>
        </authorList>
    </citation>
    <scope>NUCLEOTIDE SEQUENCE [LARGE SCALE GENOMIC DNA]</scope>
    <source>
        <strain evidence="12 13">CGMCC 1.10449</strain>
    </source>
</reference>
<evidence type="ECO:0000313" key="13">
    <source>
        <dbReference type="Proteomes" id="UP000199444"/>
    </source>
</evidence>
<dbReference type="Proteomes" id="UP000199444">
    <property type="component" value="Unassembled WGS sequence"/>
</dbReference>
<keyword evidence="5 9" id="KW-0067">ATP-binding</keyword>
<comment type="subunit">
    <text evidence="9">Homodimer.</text>
</comment>
<comment type="cofactor">
    <cofactor evidence="9">
        <name>Mg(2+)</name>
        <dbReference type="ChEBI" id="CHEBI:18420"/>
    </cofactor>
    <text evidence="9">Requires a divalent cation, most likely magnesium in vivo, as an electrophilic catalyst to aid phosphoryl group transfer. It is the chelate of the metal and the nucleotide that is the actual substrate.</text>
</comment>
<evidence type="ECO:0000256" key="3">
    <source>
        <dbReference type="ARBA" id="ARBA00022741"/>
    </source>
</evidence>
<comment type="subcellular location">
    <subcellularLocation>
        <location evidence="9">Cytoplasm</location>
    </subcellularLocation>
</comment>
<feature type="binding site" evidence="9">
    <location>
        <position position="274"/>
    </location>
    <ligand>
        <name>K(+)</name>
        <dbReference type="ChEBI" id="CHEBI:29103"/>
    </ligand>
</feature>
<organism evidence="12 13">
    <name type="scientific">Virgibacillus salinus</name>
    <dbReference type="NCBI Taxonomy" id="553311"/>
    <lineage>
        <taxon>Bacteria</taxon>
        <taxon>Bacillati</taxon>
        <taxon>Bacillota</taxon>
        <taxon>Bacilli</taxon>
        <taxon>Bacillales</taxon>
        <taxon>Bacillaceae</taxon>
        <taxon>Virgibacillus</taxon>
    </lineage>
</organism>
<dbReference type="STRING" id="553311.SAMN05216231_2717"/>
<sequence length="298" mass="31458">MAIKPSVCVVGSINMDLIVTTKAMPKQGETVLGDDFFTYPGGKGANQAVAAARIGSNVNFIGAVGDDPFGKTLLEHLESESINIDGVATVSSAATGIANIILSENDNRIIVASGANLLVTPELVEHNLDQIKHSDVVLLQLEVPMETVLYTLKAASTYNIPVIVNPAPYQPLPDGLLEKASYLTPNELEVESIKNDPLFEGIHEKVIVTQGDQGVQFFEGGVKKHVPSYPVDVEDTTGAGDTFNGVFATELARGSAVGEAIQLANAASALSVTKVGAQGGMPTKEDVEKFLLERKISE</sequence>
<feature type="binding site" evidence="9">
    <location>
        <position position="241"/>
    </location>
    <ligand>
        <name>substrate</name>
    </ligand>
</feature>
<comment type="pathway">
    <text evidence="9">Carbohydrate metabolism; D-ribose degradation; D-ribose 5-phosphate from beta-D-ribopyranose: step 2/2.</text>
</comment>
<comment type="function">
    <text evidence="9">Catalyzes the phosphorylation of ribose at O-5 in a reaction requiring ATP and magnesium. The resulting D-ribose-5-phosphate can then be used either for sythesis of nucleotides, histidine, and tryptophan, or as a component of the pentose phosphate pathway.</text>
</comment>
<dbReference type="NCBIfam" id="TIGR02152">
    <property type="entry name" value="D_ribokin_bact"/>
    <property type="match status" value="1"/>
</dbReference>
<dbReference type="UniPathway" id="UPA00916">
    <property type="reaction ID" value="UER00889"/>
</dbReference>
<evidence type="ECO:0000256" key="10">
    <source>
        <dbReference type="NCBIfam" id="TIGR02152"/>
    </source>
</evidence>
<comment type="activity regulation">
    <text evidence="9">Activated by a monovalent cation that binds near, but not in, the active site. The most likely occupant of the site in vivo is potassium. Ion binding induces a conformational change that may alter substrate affinity.</text>
</comment>
<dbReference type="GO" id="GO:0046872">
    <property type="term" value="F:metal ion binding"/>
    <property type="evidence" value="ECO:0007669"/>
    <property type="project" value="UniProtKB-KW"/>
</dbReference>
<feature type="binding site" evidence="9">
    <location>
        <begin position="42"/>
        <end position="46"/>
    </location>
    <ligand>
        <name>substrate</name>
    </ligand>
</feature>
<gene>
    <name evidence="9" type="primary">rbsK</name>
    <name evidence="12" type="ORF">SAMN05216231_2717</name>
</gene>
<comment type="similarity">
    <text evidence="9">Belongs to the carbohydrate kinase PfkB family. Ribokinase subfamily.</text>
</comment>
<keyword evidence="3 9" id="KW-0547">Nucleotide-binding</keyword>
<dbReference type="PANTHER" id="PTHR10584:SF166">
    <property type="entry name" value="RIBOKINASE"/>
    <property type="match status" value="1"/>
</dbReference>
<dbReference type="PRINTS" id="PR00990">
    <property type="entry name" value="RIBOKINASE"/>
</dbReference>
<dbReference type="GO" id="GO:0004747">
    <property type="term" value="F:ribokinase activity"/>
    <property type="evidence" value="ECO:0007669"/>
    <property type="project" value="UniProtKB-UniRule"/>
</dbReference>
<accession>A0A1H1E4E5</accession>
<dbReference type="SUPFAM" id="SSF53613">
    <property type="entry name" value="Ribokinase-like"/>
    <property type="match status" value="1"/>
</dbReference>
<dbReference type="GO" id="GO:0005829">
    <property type="term" value="C:cytosol"/>
    <property type="evidence" value="ECO:0007669"/>
    <property type="project" value="TreeGrafter"/>
</dbReference>
<keyword evidence="9" id="KW-0963">Cytoplasm</keyword>
<dbReference type="RefSeq" id="WP_092493512.1">
    <property type="nucleotide sequence ID" value="NZ_FNKD01000003.1"/>
</dbReference>
<evidence type="ECO:0000256" key="5">
    <source>
        <dbReference type="ARBA" id="ARBA00022840"/>
    </source>
</evidence>
<dbReference type="EMBL" id="FNKD01000003">
    <property type="protein sequence ID" value="SDQ83533.1"/>
    <property type="molecule type" value="Genomic_DNA"/>
</dbReference>
<dbReference type="InterPro" id="IPR029056">
    <property type="entry name" value="Ribokinase-like"/>
</dbReference>
<protein>
    <recommendedName>
        <fullName evidence="9 10">Ribokinase</fullName>
        <shortName evidence="9">RK</shortName>
        <ecNumber evidence="9 10">2.7.1.15</ecNumber>
    </recommendedName>
</protein>
<feature type="binding site" evidence="9">
    <location>
        <begin position="240"/>
        <end position="241"/>
    </location>
    <ligand>
        <name>ATP</name>
        <dbReference type="ChEBI" id="CHEBI:30616"/>
    </ligand>
</feature>
<dbReference type="InterPro" id="IPR011611">
    <property type="entry name" value="PfkB_dom"/>
</dbReference>
<evidence type="ECO:0000256" key="9">
    <source>
        <dbReference type="HAMAP-Rule" id="MF_01987"/>
    </source>
</evidence>
<dbReference type="PANTHER" id="PTHR10584">
    <property type="entry name" value="SUGAR KINASE"/>
    <property type="match status" value="1"/>
</dbReference>
<evidence type="ECO:0000256" key="7">
    <source>
        <dbReference type="ARBA" id="ARBA00022958"/>
    </source>
</evidence>
<feature type="binding site" evidence="9">
    <location>
        <position position="186"/>
    </location>
    <ligand>
        <name>ATP</name>
        <dbReference type="ChEBI" id="CHEBI:30616"/>
    </ligand>
</feature>
<dbReference type="CDD" id="cd01174">
    <property type="entry name" value="ribokinase"/>
    <property type="match status" value="1"/>
</dbReference>
<dbReference type="Pfam" id="PF00294">
    <property type="entry name" value="PfkB"/>
    <property type="match status" value="1"/>
</dbReference>
<feature type="binding site" evidence="9">
    <location>
        <position position="276"/>
    </location>
    <ligand>
        <name>K(+)</name>
        <dbReference type="ChEBI" id="CHEBI:29103"/>
    </ligand>
</feature>
<dbReference type="GO" id="GO:0019303">
    <property type="term" value="P:D-ribose catabolic process"/>
    <property type="evidence" value="ECO:0007669"/>
    <property type="project" value="UniProtKB-UniRule"/>
</dbReference>
<dbReference type="Gene3D" id="3.40.1190.20">
    <property type="match status" value="1"/>
</dbReference>
<feature type="active site" description="Proton acceptor" evidence="9">
    <location>
        <position position="241"/>
    </location>
</feature>
<dbReference type="InterPro" id="IPR011877">
    <property type="entry name" value="Ribokinase"/>
</dbReference>
<evidence type="ECO:0000256" key="1">
    <source>
        <dbReference type="ARBA" id="ARBA00022679"/>
    </source>
</evidence>
<dbReference type="GO" id="GO:0005524">
    <property type="term" value="F:ATP binding"/>
    <property type="evidence" value="ECO:0007669"/>
    <property type="project" value="UniProtKB-UniRule"/>
</dbReference>
<feature type="binding site" evidence="9">
    <location>
        <position position="265"/>
    </location>
    <ligand>
        <name>ATP</name>
        <dbReference type="ChEBI" id="CHEBI:30616"/>
    </ligand>
</feature>
<feature type="binding site" evidence="9">
    <location>
        <begin position="209"/>
        <end position="214"/>
    </location>
    <ligand>
        <name>ATP</name>
        <dbReference type="ChEBI" id="CHEBI:30616"/>
    </ligand>
</feature>
<dbReference type="AlphaFoldDB" id="A0A1H1E4E5"/>
<feature type="binding site" evidence="9">
    <location>
        <position position="235"/>
    </location>
    <ligand>
        <name>K(+)</name>
        <dbReference type="ChEBI" id="CHEBI:29103"/>
    </ligand>
</feature>
<keyword evidence="6 9" id="KW-0460">Magnesium</keyword>
<evidence type="ECO:0000313" key="12">
    <source>
        <dbReference type="EMBL" id="SDQ83533.1"/>
    </source>
</evidence>
<feature type="binding site" evidence="9">
    <location>
        <position position="237"/>
    </location>
    <ligand>
        <name>K(+)</name>
        <dbReference type="ChEBI" id="CHEBI:29103"/>
    </ligand>
</feature>
<keyword evidence="2 9" id="KW-0479">Metal-binding</keyword>